<dbReference type="EMBL" id="QWET01000001">
    <property type="protein sequence ID" value="RIH67184.1"/>
    <property type="molecule type" value="Genomic_DNA"/>
</dbReference>
<evidence type="ECO:0000259" key="6">
    <source>
        <dbReference type="Pfam" id="PF07980"/>
    </source>
</evidence>
<protein>
    <submittedName>
        <fullName evidence="8">RagB/SusD family nutrient uptake outer membrane protein</fullName>
    </submittedName>
</protein>
<gene>
    <name evidence="8" type="ORF">D1164_01800</name>
</gene>
<sequence>MKIKILLIISGFIFFTACNELDLNPLSEGSSENWFSNEQEINMSLNDLYGYTYWGGKHKYLKRKEEYTDDWTYRNAVSDVLNGSIDGTSDFVIEKWQSCYKGIAHANTIIENLEDPKVSLSEDLINRYLGEARFVRAAQYAELISYFGDVVFVTKQLDIDEAFAMGRTSKETILESIYEDYDFAIQYLPVSYSSSQPRRATKGAALAMKARIALYNQDWALARDAAKACMDLGVYSLHSNFAEFFYSETKESPESIFRIPSSTEFGSDVYIKNWKTRNSGGTAAREPSWDLFFSFLCIDGLPIHESPLFDPQNPFENRDPRCAVTFAEFNKPYLGIMYSPHPDSLTVMNFNTGQRIPNNDTRSVIGWAAYHGMVLKKFVSDAWKDVSWVKLDNVVMRYADVLLMYAEAKVELDEIDASMLNAINMVRARAYGVDVSATSEYPAVTNEGQSRVRKIVRTERRMELAWEGLRYMDILRWGIAEQVLNFETYGMLNVPELYEKVINKGLWFFPEVPEMDEENWFPVFEPTYNKGLIRILSTREFDPAKHYLWPIPSKEILINENLDQNPNY</sequence>
<dbReference type="InterPro" id="IPR011990">
    <property type="entry name" value="TPR-like_helical_dom_sf"/>
</dbReference>
<name>A0A399D5M4_9BACT</name>
<evidence type="ECO:0000256" key="2">
    <source>
        <dbReference type="ARBA" id="ARBA00006275"/>
    </source>
</evidence>
<dbReference type="AlphaFoldDB" id="A0A399D5M4"/>
<dbReference type="Pfam" id="PF14322">
    <property type="entry name" value="SusD-like_3"/>
    <property type="match status" value="1"/>
</dbReference>
<dbReference type="RefSeq" id="WP_119348208.1">
    <property type="nucleotide sequence ID" value="NZ_JBFHKJ010000161.1"/>
</dbReference>
<evidence type="ECO:0000256" key="1">
    <source>
        <dbReference type="ARBA" id="ARBA00004442"/>
    </source>
</evidence>
<evidence type="ECO:0000313" key="8">
    <source>
        <dbReference type="EMBL" id="RIH67184.1"/>
    </source>
</evidence>
<dbReference type="SUPFAM" id="SSF48452">
    <property type="entry name" value="TPR-like"/>
    <property type="match status" value="1"/>
</dbReference>
<feature type="domain" description="SusD-like N-terminal" evidence="7">
    <location>
        <begin position="35"/>
        <end position="214"/>
    </location>
</feature>
<evidence type="ECO:0000256" key="3">
    <source>
        <dbReference type="ARBA" id="ARBA00022729"/>
    </source>
</evidence>
<organism evidence="8 9">
    <name type="scientific">Mariniphaga sediminis</name>
    <dbReference type="NCBI Taxonomy" id="1628158"/>
    <lineage>
        <taxon>Bacteria</taxon>
        <taxon>Pseudomonadati</taxon>
        <taxon>Bacteroidota</taxon>
        <taxon>Bacteroidia</taxon>
        <taxon>Marinilabiliales</taxon>
        <taxon>Prolixibacteraceae</taxon>
        <taxon>Mariniphaga</taxon>
    </lineage>
</organism>
<evidence type="ECO:0000259" key="7">
    <source>
        <dbReference type="Pfam" id="PF14322"/>
    </source>
</evidence>
<proteinExistence type="inferred from homology"/>
<dbReference type="Pfam" id="PF07980">
    <property type="entry name" value="SusD_RagB"/>
    <property type="match status" value="1"/>
</dbReference>
<dbReference type="Proteomes" id="UP000266441">
    <property type="component" value="Unassembled WGS sequence"/>
</dbReference>
<comment type="caution">
    <text evidence="8">The sequence shown here is derived from an EMBL/GenBank/DDBJ whole genome shotgun (WGS) entry which is preliminary data.</text>
</comment>
<evidence type="ECO:0000256" key="5">
    <source>
        <dbReference type="ARBA" id="ARBA00023237"/>
    </source>
</evidence>
<evidence type="ECO:0000256" key="4">
    <source>
        <dbReference type="ARBA" id="ARBA00023136"/>
    </source>
</evidence>
<comment type="similarity">
    <text evidence="2">Belongs to the SusD family.</text>
</comment>
<dbReference type="OrthoDB" id="1109873at2"/>
<keyword evidence="4" id="KW-0472">Membrane</keyword>
<evidence type="ECO:0000313" key="9">
    <source>
        <dbReference type="Proteomes" id="UP000266441"/>
    </source>
</evidence>
<accession>A0A399D5M4</accession>
<dbReference type="InterPro" id="IPR012944">
    <property type="entry name" value="SusD_RagB_dom"/>
</dbReference>
<comment type="subcellular location">
    <subcellularLocation>
        <location evidence="1">Cell outer membrane</location>
    </subcellularLocation>
</comment>
<keyword evidence="5" id="KW-0998">Cell outer membrane</keyword>
<keyword evidence="3" id="KW-0732">Signal</keyword>
<feature type="domain" description="RagB/SusD" evidence="6">
    <location>
        <begin position="272"/>
        <end position="568"/>
    </location>
</feature>
<dbReference type="GO" id="GO:0009279">
    <property type="term" value="C:cell outer membrane"/>
    <property type="evidence" value="ECO:0007669"/>
    <property type="project" value="UniProtKB-SubCell"/>
</dbReference>
<reference evidence="8 9" key="1">
    <citation type="journal article" date="2015" name="Int. J. Syst. Evol. Microbiol.">
        <title>Mariniphaga sediminis sp. nov., isolated from coastal sediment.</title>
        <authorList>
            <person name="Wang F.Q."/>
            <person name="Shen Q.Y."/>
            <person name="Chen G.J."/>
            <person name="Du Z.J."/>
        </authorList>
    </citation>
    <scope>NUCLEOTIDE SEQUENCE [LARGE SCALE GENOMIC DNA]</scope>
    <source>
        <strain evidence="8 9">SY21</strain>
    </source>
</reference>
<dbReference type="InterPro" id="IPR033985">
    <property type="entry name" value="SusD-like_N"/>
</dbReference>
<dbReference type="Gene3D" id="1.25.40.390">
    <property type="match status" value="1"/>
</dbReference>
<dbReference type="PROSITE" id="PS51257">
    <property type="entry name" value="PROKAR_LIPOPROTEIN"/>
    <property type="match status" value="1"/>
</dbReference>
<dbReference type="CDD" id="cd08977">
    <property type="entry name" value="SusD"/>
    <property type="match status" value="1"/>
</dbReference>
<keyword evidence="9" id="KW-1185">Reference proteome</keyword>